<sequence length="120" mass="13580">MVIPTPKKRKTTAIIDESRMDQIKAFVQGAVYCYCNVTDQGSKFSARDLFGAYDSLWSATPLKALHQWHTDNDADDPAGMAGKDLGWILLDVLDSDVRQFRKRKEVVNVYEWLPSEEVGV</sequence>
<dbReference type="EMBL" id="VSSQ01003587">
    <property type="protein sequence ID" value="MPM21427.1"/>
    <property type="molecule type" value="Genomic_DNA"/>
</dbReference>
<proteinExistence type="predicted"/>
<evidence type="ECO:0000313" key="1">
    <source>
        <dbReference type="EMBL" id="MPM21427.1"/>
    </source>
</evidence>
<dbReference type="AlphaFoldDB" id="A0A644XZV1"/>
<gene>
    <name evidence="1" type="ORF">SDC9_67871</name>
</gene>
<organism evidence="1">
    <name type="scientific">bioreactor metagenome</name>
    <dbReference type="NCBI Taxonomy" id="1076179"/>
    <lineage>
        <taxon>unclassified sequences</taxon>
        <taxon>metagenomes</taxon>
        <taxon>ecological metagenomes</taxon>
    </lineage>
</organism>
<reference evidence="1" key="1">
    <citation type="submission" date="2019-08" db="EMBL/GenBank/DDBJ databases">
        <authorList>
            <person name="Kucharzyk K."/>
            <person name="Murdoch R.W."/>
            <person name="Higgins S."/>
            <person name="Loffler F."/>
        </authorList>
    </citation>
    <scope>NUCLEOTIDE SEQUENCE</scope>
</reference>
<accession>A0A644XZV1</accession>
<protein>
    <submittedName>
        <fullName evidence="1">Uncharacterized protein</fullName>
    </submittedName>
</protein>
<comment type="caution">
    <text evidence="1">The sequence shown here is derived from an EMBL/GenBank/DDBJ whole genome shotgun (WGS) entry which is preliminary data.</text>
</comment>
<name>A0A644XZV1_9ZZZZ</name>